<gene>
    <name evidence="1" type="ORF">METZ01_LOCUS17990</name>
</gene>
<reference evidence="1" key="1">
    <citation type="submission" date="2018-05" db="EMBL/GenBank/DDBJ databases">
        <authorList>
            <person name="Lanie J.A."/>
            <person name="Ng W.-L."/>
            <person name="Kazmierczak K.M."/>
            <person name="Andrzejewski T.M."/>
            <person name="Davidsen T.M."/>
            <person name="Wayne K.J."/>
            <person name="Tettelin H."/>
            <person name="Glass J.I."/>
            <person name="Rusch D."/>
            <person name="Podicherti R."/>
            <person name="Tsui H.-C.T."/>
            <person name="Winkler M.E."/>
        </authorList>
    </citation>
    <scope>NUCLEOTIDE SEQUENCE</scope>
</reference>
<organism evidence="1">
    <name type="scientific">marine metagenome</name>
    <dbReference type="NCBI Taxonomy" id="408172"/>
    <lineage>
        <taxon>unclassified sequences</taxon>
        <taxon>metagenomes</taxon>
        <taxon>ecological metagenomes</taxon>
    </lineage>
</organism>
<dbReference type="AlphaFoldDB" id="A0A381PDR2"/>
<proteinExistence type="predicted"/>
<accession>A0A381PDR2</accession>
<sequence length="44" mass="4940">MELEESGLTNYRFAGDYTLPPRVVKARIAGRTRSVIGRCLVDNN</sequence>
<evidence type="ECO:0000313" key="1">
    <source>
        <dbReference type="EMBL" id="SUZ65136.1"/>
    </source>
</evidence>
<name>A0A381PDR2_9ZZZZ</name>
<dbReference type="EMBL" id="UINC01000951">
    <property type="protein sequence ID" value="SUZ65136.1"/>
    <property type="molecule type" value="Genomic_DNA"/>
</dbReference>
<protein>
    <submittedName>
        <fullName evidence="1">Uncharacterized protein</fullName>
    </submittedName>
</protein>